<proteinExistence type="predicted"/>
<evidence type="ECO:0000313" key="5">
    <source>
        <dbReference type="EMBL" id="WTT15922.1"/>
    </source>
</evidence>
<sequence length="344" mass="36505">MSATGRKRVTAADVARSLGLSRATVGFVLNDTPGQTIPESTRRRVFSEAARLGYRPHRAAQTLRRGSSKVILFVLPDWAAGLPMQQHLDEAALALDEAGYSLVTCPRYAAGRARPLWELLTPDVVLGFGPFDATELASMHAAGITSVIPAPEHPTTLDDWPALAAGTALQIDHLHEQGHRRIAFATPADPHTSLLDHRVRKAQQAAARLGLAPLDVRPVDHRDTSAHEAVHHWHTQGITGVAAYNDDSAAAVVSAAIRAGVSVPTDLAVIGHDDTPLAALFVPSISSVRIDIVGLSRHFAALALHEADGRPLPPRNAASDTVVIARESTGGGGDTPRRAGLHRP</sequence>
<dbReference type="InterPro" id="IPR010982">
    <property type="entry name" value="Lambda_DNA-bd_dom_sf"/>
</dbReference>
<dbReference type="InterPro" id="IPR046335">
    <property type="entry name" value="LacI/GalR-like_sensor"/>
</dbReference>
<dbReference type="GO" id="GO:0003700">
    <property type="term" value="F:DNA-binding transcription factor activity"/>
    <property type="evidence" value="ECO:0007669"/>
    <property type="project" value="TreeGrafter"/>
</dbReference>
<dbReference type="EMBL" id="CP108222">
    <property type="protein sequence ID" value="WTT15922.1"/>
    <property type="molecule type" value="Genomic_DNA"/>
</dbReference>
<dbReference type="PANTHER" id="PTHR30146:SF153">
    <property type="entry name" value="LACTOSE OPERON REPRESSOR"/>
    <property type="match status" value="1"/>
</dbReference>
<name>A0AAU1ZXU3_9ACTN</name>
<dbReference type="CDD" id="cd01392">
    <property type="entry name" value="HTH_LacI"/>
    <property type="match status" value="1"/>
</dbReference>
<accession>A0AAU1ZXU3</accession>
<dbReference type="SMART" id="SM00354">
    <property type="entry name" value="HTH_LACI"/>
    <property type="match status" value="1"/>
</dbReference>
<dbReference type="Gene3D" id="1.10.260.40">
    <property type="entry name" value="lambda repressor-like DNA-binding domains"/>
    <property type="match status" value="1"/>
</dbReference>
<keyword evidence="3" id="KW-0804">Transcription</keyword>
<evidence type="ECO:0000256" key="1">
    <source>
        <dbReference type="ARBA" id="ARBA00023015"/>
    </source>
</evidence>
<gene>
    <name evidence="5" type="ORF">OHA22_10465</name>
</gene>
<dbReference type="CDD" id="cd06267">
    <property type="entry name" value="PBP1_LacI_sugar_binding-like"/>
    <property type="match status" value="1"/>
</dbReference>
<feature type="domain" description="HTH lacI-type" evidence="4">
    <location>
        <begin position="9"/>
        <end position="65"/>
    </location>
</feature>
<dbReference type="Gene3D" id="3.40.50.2300">
    <property type="match status" value="2"/>
</dbReference>
<evidence type="ECO:0000256" key="3">
    <source>
        <dbReference type="ARBA" id="ARBA00023163"/>
    </source>
</evidence>
<protein>
    <submittedName>
        <fullName evidence="5">LacI family transcriptional regulator</fullName>
    </submittedName>
</protein>
<dbReference type="AlphaFoldDB" id="A0AAU1ZXU3"/>
<evidence type="ECO:0000259" key="4">
    <source>
        <dbReference type="PROSITE" id="PS50932"/>
    </source>
</evidence>
<dbReference type="SUPFAM" id="SSF47413">
    <property type="entry name" value="lambda repressor-like DNA-binding domains"/>
    <property type="match status" value="1"/>
</dbReference>
<dbReference type="InterPro" id="IPR028082">
    <property type="entry name" value="Peripla_BP_I"/>
</dbReference>
<keyword evidence="2" id="KW-0238">DNA-binding</keyword>
<organism evidence="5">
    <name type="scientific">Streptomyces sp. NBC_00093</name>
    <dbReference type="NCBI Taxonomy" id="2975649"/>
    <lineage>
        <taxon>Bacteria</taxon>
        <taxon>Bacillati</taxon>
        <taxon>Actinomycetota</taxon>
        <taxon>Actinomycetes</taxon>
        <taxon>Kitasatosporales</taxon>
        <taxon>Streptomycetaceae</taxon>
        <taxon>Streptomyces</taxon>
    </lineage>
</organism>
<dbReference type="Pfam" id="PF13377">
    <property type="entry name" value="Peripla_BP_3"/>
    <property type="match status" value="1"/>
</dbReference>
<evidence type="ECO:0000256" key="2">
    <source>
        <dbReference type="ARBA" id="ARBA00023125"/>
    </source>
</evidence>
<dbReference type="GO" id="GO:0000976">
    <property type="term" value="F:transcription cis-regulatory region binding"/>
    <property type="evidence" value="ECO:0007669"/>
    <property type="project" value="TreeGrafter"/>
</dbReference>
<dbReference type="InterPro" id="IPR000843">
    <property type="entry name" value="HTH_LacI"/>
</dbReference>
<dbReference type="PROSITE" id="PS50932">
    <property type="entry name" value="HTH_LACI_2"/>
    <property type="match status" value="1"/>
</dbReference>
<dbReference type="SUPFAM" id="SSF53822">
    <property type="entry name" value="Periplasmic binding protein-like I"/>
    <property type="match status" value="1"/>
</dbReference>
<keyword evidence="1" id="KW-0805">Transcription regulation</keyword>
<dbReference type="PANTHER" id="PTHR30146">
    <property type="entry name" value="LACI-RELATED TRANSCRIPTIONAL REPRESSOR"/>
    <property type="match status" value="1"/>
</dbReference>
<reference evidence="5" key="1">
    <citation type="submission" date="2022-10" db="EMBL/GenBank/DDBJ databases">
        <title>The complete genomes of actinobacterial strains from the NBC collection.</title>
        <authorList>
            <person name="Joergensen T.S."/>
            <person name="Alvarez Arevalo M."/>
            <person name="Sterndorff E.B."/>
            <person name="Faurdal D."/>
            <person name="Vuksanovic O."/>
            <person name="Mourched A.-S."/>
            <person name="Charusanti P."/>
            <person name="Shaw S."/>
            <person name="Blin K."/>
            <person name="Weber T."/>
        </authorList>
    </citation>
    <scope>NUCLEOTIDE SEQUENCE</scope>
    <source>
        <strain evidence="5">NBC_00093</strain>
    </source>
</reference>